<dbReference type="GO" id="GO:0003676">
    <property type="term" value="F:nucleic acid binding"/>
    <property type="evidence" value="ECO:0007669"/>
    <property type="project" value="UniProtKB-UniRule"/>
</dbReference>
<evidence type="ECO:0000313" key="4">
    <source>
        <dbReference type="EMBL" id="SPO01302.1"/>
    </source>
</evidence>
<accession>A0AAE8SU49</accession>
<dbReference type="InterPro" id="IPR036867">
    <property type="entry name" value="R3H_dom_sf"/>
</dbReference>
<dbReference type="AlphaFoldDB" id="A0AAE8SU49"/>
<comment type="caution">
    <text evidence="4">The sequence shown here is derived from an EMBL/GenBank/DDBJ whole genome shotgun (WGS) entry which is preliminary data.</text>
</comment>
<feature type="domain" description="G-patch" evidence="2">
    <location>
        <begin position="437"/>
        <end position="479"/>
    </location>
</feature>
<proteinExistence type="predicted"/>
<organism evidence="4 5">
    <name type="scientific">Cephalotrichum gorgonifer</name>
    <dbReference type="NCBI Taxonomy" id="2041049"/>
    <lineage>
        <taxon>Eukaryota</taxon>
        <taxon>Fungi</taxon>
        <taxon>Dikarya</taxon>
        <taxon>Ascomycota</taxon>
        <taxon>Pezizomycotina</taxon>
        <taxon>Sordariomycetes</taxon>
        <taxon>Hypocreomycetidae</taxon>
        <taxon>Microascales</taxon>
        <taxon>Microascaceae</taxon>
        <taxon>Cephalotrichum</taxon>
    </lineage>
</organism>
<feature type="region of interest" description="Disordered" evidence="1">
    <location>
        <begin position="401"/>
        <end position="422"/>
    </location>
</feature>
<feature type="compositionally biased region" description="Low complexity" evidence="1">
    <location>
        <begin position="196"/>
        <end position="207"/>
    </location>
</feature>
<evidence type="ECO:0000259" key="3">
    <source>
        <dbReference type="PROSITE" id="PS51061"/>
    </source>
</evidence>
<dbReference type="EMBL" id="ONZQ02000005">
    <property type="protein sequence ID" value="SPO01302.1"/>
    <property type="molecule type" value="Genomic_DNA"/>
</dbReference>
<evidence type="ECO:0008006" key="6">
    <source>
        <dbReference type="Google" id="ProtNLM"/>
    </source>
</evidence>
<evidence type="ECO:0000256" key="1">
    <source>
        <dbReference type="SAM" id="MobiDB-lite"/>
    </source>
</evidence>
<dbReference type="Proteomes" id="UP001187682">
    <property type="component" value="Unassembled WGS sequence"/>
</dbReference>
<keyword evidence="5" id="KW-1185">Reference proteome</keyword>
<protein>
    <recommendedName>
        <fullName evidence="6">Protein SQS1</fullName>
    </recommendedName>
</protein>
<feature type="compositionally biased region" description="Gly residues" evidence="1">
    <location>
        <begin position="410"/>
        <end position="420"/>
    </location>
</feature>
<dbReference type="InterPro" id="IPR000467">
    <property type="entry name" value="G_patch_dom"/>
</dbReference>
<dbReference type="PROSITE" id="PS50174">
    <property type="entry name" value="G_PATCH"/>
    <property type="match status" value="1"/>
</dbReference>
<dbReference type="PROSITE" id="PS51061">
    <property type="entry name" value="R3H"/>
    <property type="match status" value="1"/>
</dbReference>
<dbReference type="Gene3D" id="3.30.1370.50">
    <property type="entry name" value="R3H-like domain"/>
    <property type="match status" value="1"/>
</dbReference>
<feature type="compositionally biased region" description="Acidic residues" evidence="1">
    <location>
        <begin position="172"/>
        <end position="181"/>
    </location>
</feature>
<name>A0AAE8SU49_9PEZI</name>
<feature type="compositionally biased region" description="Acidic residues" evidence="1">
    <location>
        <begin position="208"/>
        <end position="217"/>
    </location>
</feature>
<dbReference type="Pfam" id="PF01585">
    <property type="entry name" value="G-patch"/>
    <property type="match status" value="1"/>
</dbReference>
<sequence length="479" mass="51144">MSDQRGFSLKEGSLRAEAWRTSRRGRSHWAPDSRLRGNPVAFTSAGAKNPLEDIERAPSPGNVTEPSPSESQSPRPPPVAASSAPSPPTTTDEVASIIPSPEPVRNNIPETSCDADRETLLPSSHQSSEEVCPPSPTLSCLSDEVVILFTGRSRAQVTPGPPTKSAPKAEVEAEAEVEVEGPEGLIRTLASGGPTSSPEDGLPSSPEDSSDEDDDKDMDTSDYLANLLANGEQITAEQLNFRDLGGSDDDICFSHSGMSGPGSFDSDSDMGLPVSWKARDRKKRGGKSSDKATRSGKKGAKQAKPQDLFSRYPTGMTMEQVITELEGFLVSRDEQLSFPPLSKPFRKMLHEIAGRLRLKSKSIGRADTRRPVLYRTKATPAFDPGFFYGVTGKITRRFWGPSASKPGAKRAGGGGGGGGTWYRDGEIAGADLPELGSENRGRAMMEKMGWSIGMTLGTNNEGILQPVSQVVKRSKAGLG</sequence>
<dbReference type="Pfam" id="PF01424">
    <property type="entry name" value="R3H"/>
    <property type="match status" value="1"/>
</dbReference>
<dbReference type="InterPro" id="IPR051189">
    <property type="entry name" value="Splicing_assoc_domain"/>
</dbReference>
<dbReference type="SMART" id="SM00443">
    <property type="entry name" value="G_patch"/>
    <property type="match status" value="1"/>
</dbReference>
<feature type="region of interest" description="Disordered" evidence="1">
    <location>
        <begin position="1"/>
        <end position="138"/>
    </location>
</feature>
<feature type="region of interest" description="Disordered" evidence="1">
    <location>
        <begin position="152"/>
        <end position="226"/>
    </location>
</feature>
<evidence type="ECO:0000259" key="2">
    <source>
        <dbReference type="PROSITE" id="PS50174"/>
    </source>
</evidence>
<dbReference type="PANTHER" id="PTHR14195">
    <property type="entry name" value="G PATCH DOMAIN CONTAINING PROTEIN 2"/>
    <property type="match status" value="1"/>
</dbReference>
<reference evidence="4" key="1">
    <citation type="submission" date="2018-03" db="EMBL/GenBank/DDBJ databases">
        <authorList>
            <person name="Guldener U."/>
        </authorList>
    </citation>
    <scope>NUCLEOTIDE SEQUENCE</scope>
</reference>
<evidence type="ECO:0000313" key="5">
    <source>
        <dbReference type="Proteomes" id="UP001187682"/>
    </source>
</evidence>
<feature type="domain" description="R3H" evidence="3">
    <location>
        <begin position="315"/>
        <end position="377"/>
    </location>
</feature>
<feature type="region of interest" description="Disordered" evidence="1">
    <location>
        <begin position="252"/>
        <end position="307"/>
    </location>
</feature>
<dbReference type="InterPro" id="IPR001374">
    <property type="entry name" value="R3H_dom"/>
</dbReference>
<dbReference type="SUPFAM" id="SSF82708">
    <property type="entry name" value="R3H domain"/>
    <property type="match status" value="1"/>
</dbReference>
<gene>
    <name evidence="4" type="ORF">DNG_03978</name>
</gene>